<feature type="region of interest" description="Disordered" evidence="1">
    <location>
        <begin position="151"/>
        <end position="179"/>
    </location>
</feature>
<evidence type="ECO:0000313" key="2">
    <source>
        <dbReference type="EMBL" id="KAF6125117.1"/>
    </source>
</evidence>
<evidence type="ECO:0000313" key="3">
    <source>
        <dbReference type="Proteomes" id="UP000664940"/>
    </source>
</evidence>
<protein>
    <submittedName>
        <fullName evidence="2">Uncharacterized protein</fullName>
    </submittedName>
</protein>
<feature type="compositionally biased region" description="Basic and acidic residues" evidence="1">
    <location>
        <begin position="165"/>
        <end position="177"/>
    </location>
</feature>
<dbReference type="AlphaFoldDB" id="A0A834B7Z7"/>
<evidence type="ECO:0000256" key="1">
    <source>
        <dbReference type="SAM" id="MobiDB-lite"/>
    </source>
</evidence>
<sequence length="204" mass="21790">MVGWVPSWGCVRGNLFSHTDVSLPLFLPPFLSLKINKILEKKKKTSSPTGEACERQHGGTWGGGTRGLSRSRTHTASSLLLCSGVRCVVCLFGAPEAQGCCGGYCDGEEEKSGQASPSALPPLWAENCSHLPALQRGRVTTSRAAILPALRTGAQRDQAAPPQPHGEEPRRFPERALQHSRRCLSPTVFARVSDGTCPFSGSAP</sequence>
<name>A0A834B7Z7_9CHIR</name>
<feature type="region of interest" description="Disordered" evidence="1">
    <location>
        <begin position="46"/>
        <end position="68"/>
    </location>
</feature>
<accession>A0A834B7Z7</accession>
<organism evidence="2 3">
    <name type="scientific">Phyllostomus discolor</name>
    <name type="common">pale spear-nosed bat</name>
    <dbReference type="NCBI Taxonomy" id="89673"/>
    <lineage>
        <taxon>Eukaryota</taxon>
        <taxon>Metazoa</taxon>
        <taxon>Chordata</taxon>
        <taxon>Craniata</taxon>
        <taxon>Vertebrata</taxon>
        <taxon>Euteleostomi</taxon>
        <taxon>Mammalia</taxon>
        <taxon>Eutheria</taxon>
        <taxon>Laurasiatheria</taxon>
        <taxon>Chiroptera</taxon>
        <taxon>Yangochiroptera</taxon>
        <taxon>Phyllostomidae</taxon>
        <taxon>Phyllostominae</taxon>
        <taxon>Phyllostomus</taxon>
    </lineage>
</organism>
<comment type="caution">
    <text evidence="2">The sequence shown here is derived from an EMBL/GenBank/DDBJ whole genome shotgun (WGS) entry which is preliminary data.</text>
</comment>
<dbReference type="EMBL" id="JABVXQ010000002">
    <property type="protein sequence ID" value="KAF6125117.1"/>
    <property type="molecule type" value="Genomic_DNA"/>
</dbReference>
<gene>
    <name evidence="2" type="ORF">HJG60_009665</name>
</gene>
<proteinExistence type="predicted"/>
<reference evidence="2 3" key="1">
    <citation type="journal article" date="2020" name="Nature">
        <title>Six reference-quality genomes reveal evolution of bat adaptations.</title>
        <authorList>
            <person name="Jebb D."/>
            <person name="Huang Z."/>
            <person name="Pippel M."/>
            <person name="Hughes G.M."/>
            <person name="Lavrichenko K."/>
            <person name="Devanna P."/>
            <person name="Winkler S."/>
            <person name="Jermiin L.S."/>
            <person name="Skirmuntt E.C."/>
            <person name="Katzourakis A."/>
            <person name="Burkitt-Gray L."/>
            <person name="Ray D.A."/>
            <person name="Sullivan K.A.M."/>
            <person name="Roscito J.G."/>
            <person name="Kirilenko B.M."/>
            <person name="Davalos L.M."/>
            <person name="Corthals A.P."/>
            <person name="Power M.L."/>
            <person name="Jones G."/>
            <person name="Ransome R.D."/>
            <person name="Dechmann D.K.N."/>
            <person name="Locatelli A.G."/>
            <person name="Puechmaille S.J."/>
            <person name="Fedrigo O."/>
            <person name="Jarvis E.D."/>
            <person name="Hiller M."/>
            <person name="Vernes S.C."/>
            <person name="Myers E.W."/>
            <person name="Teeling E.C."/>
        </authorList>
    </citation>
    <scope>NUCLEOTIDE SEQUENCE [LARGE SCALE GENOMIC DNA]</scope>
    <source>
        <strain evidence="2">Bat1K_MPI-CBG_1</strain>
    </source>
</reference>
<dbReference type="Proteomes" id="UP000664940">
    <property type="component" value="Unassembled WGS sequence"/>
</dbReference>